<keyword evidence="10" id="KW-1185">Reference proteome</keyword>
<evidence type="ECO:0000256" key="5">
    <source>
        <dbReference type="ARBA" id="ARBA00022801"/>
    </source>
</evidence>
<evidence type="ECO:0000313" key="9">
    <source>
        <dbReference type="EMBL" id="TDE35561.1"/>
    </source>
</evidence>
<comment type="cofactor">
    <cofactor evidence="1">
        <name>Mg(2+)</name>
        <dbReference type="ChEBI" id="CHEBI:18420"/>
    </cofactor>
</comment>
<dbReference type="GO" id="GO:0006364">
    <property type="term" value="P:rRNA processing"/>
    <property type="evidence" value="ECO:0007669"/>
    <property type="project" value="TreeGrafter"/>
</dbReference>
<dbReference type="GO" id="GO:0046872">
    <property type="term" value="F:metal ion binding"/>
    <property type="evidence" value="ECO:0007669"/>
    <property type="project" value="UniProtKB-KW"/>
</dbReference>
<keyword evidence="3" id="KW-0479">Metal-binding</keyword>
<feature type="domain" description="RNA-binding protein AU-1/Ribonuclease E/G" evidence="8">
    <location>
        <begin position="206"/>
        <end position="331"/>
    </location>
</feature>
<protein>
    <submittedName>
        <fullName evidence="9">Ribonuclease G</fullName>
    </submittedName>
</protein>
<keyword evidence="2" id="KW-0540">Nuclease</keyword>
<evidence type="ECO:0000256" key="7">
    <source>
        <dbReference type="ARBA" id="ARBA00022884"/>
    </source>
</evidence>
<dbReference type="Pfam" id="PF10150">
    <property type="entry name" value="RNase_E_G"/>
    <property type="match status" value="2"/>
</dbReference>
<dbReference type="GO" id="GO:0005737">
    <property type="term" value="C:cytoplasm"/>
    <property type="evidence" value="ECO:0007669"/>
    <property type="project" value="TreeGrafter"/>
</dbReference>
<feature type="domain" description="RNA-binding protein AU-1/Ribonuclease E/G" evidence="8">
    <location>
        <begin position="101"/>
        <end position="178"/>
    </location>
</feature>
<comment type="caution">
    <text evidence="9">The sequence shown here is derived from an EMBL/GenBank/DDBJ whole genome shotgun (WGS) entry which is preliminary data.</text>
</comment>
<dbReference type="GO" id="GO:0016787">
    <property type="term" value="F:hydrolase activity"/>
    <property type="evidence" value="ECO:0007669"/>
    <property type="project" value="UniProtKB-KW"/>
</dbReference>
<dbReference type="OrthoDB" id="9804278at2"/>
<evidence type="ECO:0000256" key="1">
    <source>
        <dbReference type="ARBA" id="ARBA00001946"/>
    </source>
</evidence>
<dbReference type="Proteomes" id="UP000294662">
    <property type="component" value="Unassembled WGS sequence"/>
</dbReference>
<keyword evidence="5" id="KW-0378">Hydrolase</keyword>
<dbReference type="GO" id="GO:0004519">
    <property type="term" value="F:endonuclease activity"/>
    <property type="evidence" value="ECO:0007669"/>
    <property type="project" value="UniProtKB-KW"/>
</dbReference>
<dbReference type="RefSeq" id="WP_132830626.1">
    <property type="nucleotide sequence ID" value="NZ_SMFP01000012.1"/>
</dbReference>
<sequence>MKGRQIVLDHIGGHEAAALLIDGQLEDLLIDSDAPRPGAIYRAIAGRPMKGQGGLFLDTPDGAAYLRQVRGIAPGQAMLVQVTGYAEPGKAIPVTTKLLFKSRYAIVTPQAPGVNLSRRIHDEEERIRILSAASTPAAEDSAHGIILRSACDGADADDIAEDVDAMLALADAVLADADGAAETLTEGDAPHLLAWRDWSEPAQVETDADGFERCGVLDALEALKSPRAPLPSGAFFYVEPTRALVAVDVNTGPDGSLAAGLKANIATARDLPRQLRLRGLGGQITIDLAPMPKKDRRGFEAALRAAFRTDSEETNLLGWTPLGHYELQRKRGRAPLHELLA</sequence>
<dbReference type="InterPro" id="IPR019307">
    <property type="entry name" value="RNA-bd_AU-1/RNase_E/G"/>
</dbReference>
<evidence type="ECO:0000256" key="2">
    <source>
        <dbReference type="ARBA" id="ARBA00022722"/>
    </source>
</evidence>
<dbReference type="InterPro" id="IPR004659">
    <property type="entry name" value="RNase_E/G"/>
</dbReference>
<evidence type="ECO:0000256" key="4">
    <source>
        <dbReference type="ARBA" id="ARBA00022759"/>
    </source>
</evidence>
<proteinExistence type="predicted"/>
<dbReference type="PANTHER" id="PTHR30001">
    <property type="entry name" value="RIBONUCLEASE"/>
    <property type="match status" value="1"/>
</dbReference>
<name>A0A4R5ELJ0_9RHOB</name>
<evidence type="ECO:0000256" key="3">
    <source>
        <dbReference type="ARBA" id="ARBA00022723"/>
    </source>
</evidence>
<evidence type="ECO:0000256" key="6">
    <source>
        <dbReference type="ARBA" id="ARBA00022842"/>
    </source>
</evidence>
<dbReference type="PANTHER" id="PTHR30001:SF1">
    <property type="entry name" value="RIBONUCLEASE E_G-LIKE PROTEIN, CHLOROPLASTIC"/>
    <property type="match status" value="1"/>
</dbReference>
<dbReference type="AlphaFoldDB" id="A0A4R5ELJ0"/>
<keyword evidence="6" id="KW-0460">Magnesium</keyword>
<evidence type="ECO:0000313" key="10">
    <source>
        <dbReference type="Proteomes" id="UP000294662"/>
    </source>
</evidence>
<gene>
    <name evidence="9" type="ORF">E1B25_16510</name>
</gene>
<dbReference type="GO" id="GO:0003723">
    <property type="term" value="F:RNA binding"/>
    <property type="evidence" value="ECO:0007669"/>
    <property type="project" value="UniProtKB-KW"/>
</dbReference>
<dbReference type="EMBL" id="SMFP01000012">
    <property type="protein sequence ID" value="TDE35561.1"/>
    <property type="molecule type" value="Genomic_DNA"/>
</dbReference>
<keyword evidence="4" id="KW-0255">Endonuclease</keyword>
<evidence type="ECO:0000259" key="8">
    <source>
        <dbReference type="Pfam" id="PF10150"/>
    </source>
</evidence>
<organism evidence="9 10">
    <name type="scientific">Antarcticimicrobium sediminis</name>
    <dbReference type="NCBI Taxonomy" id="2546227"/>
    <lineage>
        <taxon>Bacteria</taxon>
        <taxon>Pseudomonadati</taxon>
        <taxon>Pseudomonadota</taxon>
        <taxon>Alphaproteobacteria</taxon>
        <taxon>Rhodobacterales</taxon>
        <taxon>Paracoccaceae</taxon>
        <taxon>Antarcticimicrobium</taxon>
    </lineage>
</organism>
<reference evidence="9 10" key="1">
    <citation type="submission" date="2019-03" db="EMBL/GenBank/DDBJ databases">
        <authorList>
            <person name="Zhang S."/>
        </authorList>
    </citation>
    <scope>NUCLEOTIDE SEQUENCE [LARGE SCALE GENOMIC DNA]</scope>
    <source>
        <strain evidence="9 10">S4J41</strain>
    </source>
</reference>
<keyword evidence="7" id="KW-0694">RNA-binding</keyword>
<accession>A0A4R5ELJ0</accession>
<dbReference type="GO" id="GO:0004540">
    <property type="term" value="F:RNA nuclease activity"/>
    <property type="evidence" value="ECO:0007669"/>
    <property type="project" value="InterPro"/>
</dbReference>